<keyword evidence="1" id="KW-0472">Membrane</keyword>
<protein>
    <submittedName>
        <fullName evidence="3">Antibiotic biosynthesis monooxygenase</fullName>
    </submittedName>
</protein>
<keyword evidence="1" id="KW-0812">Transmembrane</keyword>
<dbReference type="Proteomes" id="UP000181790">
    <property type="component" value="Unassembled WGS sequence"/>
</dbReference>
<dbReference type="PANTHER" id="PTHR40057">
    <property type="entry name" value="SLR1162 PROTEIN"/>
    <property type="match status" value="1"/>
</dbReference>
<organism evidence="3 4">
    <name type="scientific">Arsenicibacter rosenii</name>
    <dbReference type="NCBI Taxonomy" id="1750698"/>
    <lineage>
        <taxon>Bacteria</taxon>
        <taxon>Pseudomonadati</taxon>
        <taxon>Bacteroidota</taxon>
        <taxon>Cytophagia</taxon>
        <taxon>Cytophagales</taxon>
        <taxon>Spirosomataceae</taxon>
        <taxon>Arsenicibacter</taxon>
    </lineage>
</organism>
<dbReference type="InterPro" id="IPR011008">
    <property type="entry name" value="Dimeric_a/b-barrel"/>
</dbReference>
<sequence length="187" mass="21502">MNTTPLEIDSPVTTIIVQRPLKACTHLYEEWLKEITPLAQQATGHRGVNIIRPHGEHDAYTVVLHFDSEANLRQWLNSETRKKLVDKVRPYLNDAERIDIRTGLEFWFTPPASKKAAPPYKQYLITLTAIFPLSILVPKILSPLFDLLPVLFVPVVRSFVVSATIVALMTFVIMPRFVRLVARWLYR</sequence>
<feature type="domain" description="ABM" evidence="2">
    <location>
        <begin position="25"/>
        <end position="85"/>
    </location>
</feature>
<dbReference type="Pfam" id="PF03992">
    <property type="entry name" value="ABM"/>
    <property type="match status" value="1"/>
</dbReference>
<dbReference type="PANTHER" id="PTHR40057:SF1">
    <property type="entry name" value="SLR1162 PROTEIN"/>
    <property type="match status" value="1"/>
</dbReference>
<proteinExistence type="predicted"/>
<keyword evidence="1" id="KW-1133">Transmembrane helix</keyword>
<dbReference type="EMBL" id="MORL01000031">
    <property type="protein sequence ID" value="OIN55936.1"/>
    <property type="molecule type" value="Genomic_DNA"/>
</dbReference>
<keyword evidence="4" id="KW-1185">Reference proteome</keyword>
<feature type="transmembrane region" description="Helical" evidence="1">
    <location>
        <begin position="147"/>
        <end position="173"/>
    </location>
</feature>
<dbReference type="OrthoDB" id="1494254at2"/>
<keyword evidence="3" id="KW-0503">Monooxygenase</keyword>
<reference evidence="3 4" key="1">
    <citation type="submission" date="2016-10" db="EMBL/GenBank/DDBJ databases">
        <title>Arsenicibacter rosenii gen. nov., sp. nov., an efficient arsenic-methylating bacterium isolated from an arsenic-contaminated paddy soil.</title>
        <authorList>
            <person name="Huang K."/>
        </authorList>
    </citation>
    <scope>NUCLEOTIDE SEQUENCE [LARGE SCALE GENOMIC DNA]</scope>
    <source>
        <strain evidence="3 4">SM-1</strain>
    </source>
</reference>
<dbReference type="AlphaFoldDB" id="A0A1S2VCI1"/>
<comment type="caution">
    <text evidence="3">The sequence shown here is derived from an EMBL/GenBank/DDBJ whole genome shotgun (WGS) entry which is preliminary data.</text>
</comment>
<dbReference type="Gene3D" id="3.30.70.100">
    <property type="match status" value="1"/>
</dbReference>
<dbReference type="RefSeq" id="WP_071506398.1">
    <property type="nucleotide sequence ID" value="NZ_MORL01000031.1"/>
</dbReference>
<dbReference type="InterPro" id="IPR038762">
    <property type="entry name" value="ABM_predict"/>
</dbReference>
<evidence type="ECO:0000313" key="3">
    <source>
        <dbReference type="EMBL" id="OIN55936.1"/>
    </source>
</evidence>
<dbReference type="SUPFAM" id="SSF54909">
    <property type="entry name" value="Dimeric alpha+beta barrel"/>
    <property type="match status" value="1"/>
</dbReference>
<accession>A0A1S2VCI1</accession>
<keyword evidence="3" id="KW-0560">Oxidoreductase</keyword>
<dbReference type="InterPro" id="IPR007138">
    <property type="entry name" value="ABM_dom"/>
</dbReference>
<feature type="transmembrane region" description="Helical" evidence="1">
    <location>
        <begin position="123"/>
        <end position="141"/>
    </location>
</feature>
<evidence type="ECO:0000256" key="1">
    <source>
        <dbReference type="SAM" id="Phobius"/>
    </source>
</evidence>
<evidence type="ECO:0000259" key="2">
    <source>
        <dbReference type="Pfam" id="PF03992"/>
    </source>
</evidence>
<gene>
    <name evidence="3" type="ORF">BLX24_27235</name>
</gene>
<evidence type="ECO:0000313" key="4">
    <source>
        <dbReference type="Proteomes" id="UP000181790"/>
    </source>
</evidence>
<dbReference type="GO" id="GO:0004497">
    <property type="term" value="F:monooxygenase activity"/>
    <property type="evidence" value="ECO:0007669"/>
    <property type="project" value="UniProtKB-KW"/>
</dbReference>
<name>A0A1S2VCI1_9BACT</name>